<evidence type="ECO:0000313" key="9">
    <source>
        <dbReference type="Proteomes" id="UP001295684"/>
    </source>
</evidence>
<gene>
    <name evidence="8" type="ORF">ECRASSUSDP1_LOCUS20356</name>
</gene>
<dbReference type="EMBL" id="CAMPGE010020748">
    <property type="protein sequence ID" value="CAI2378955.1"/>
    <property type="molecule type" value="Genomic_DNA"/>
</dbReference>
<dbReference type="GO" id="GO:0005634">
    <property type="term" value="C:nucleus"/>
    <property type="evidence" value="ECO:0007669"/>
    <property type="project" value="UniProtKB-SubCell"/>
</dbReference>
<accession>A0AAD1XVE2</accession>
<evidence type="ECO:0000256" key="5">
    <source>
        <dbReference type="ARBA" id="ARBA00023242"/>
    </source>
</evidence>
<dbReference type="Proteomes" id="UP001295684">
    <property type="component" value="Unassembled WGS sequence"/>
</dbReference>
<dbReference type="PROSITE" id="PS51032">
    <property type="entry name" value="AP2_ERF"/>
    <property type="match status" value="1"/>
</dbReference>
<dbReference type="SMART" id="SM00380">
    <property type="entry name" value="AP2"/>
    <property type="match status" value="1"/>
</dbReference>
<keyword evidence="4" id="KW-0804">Transcription</keyword>
<evidence type="ECO:0000259" key="7">
    <source>
        <dbReference type="PROSITE" id="PS51032"/>
    </source>
</evidence>
<comment type="caution">
    <text evidence="8">The sequence shown here is derived from an EMBL/GenBank/DDBJ whole genome shotgun (WGS) entry which is preliminary data.</text>
</comment>
<evidence type="ECO:0000256" key="6">
    <source>
        <dbReference type="SAM" id="MobiDB-lite"/>
    </source>
</evidence>
<organism evidence="8 9">
    <name type="scientific">Euplotes crassus</name>
    <dbReference type="NCBI Taxonomy" id="5936"/>
    <lineage>
        <taxon>Eukaryota</taxon>
        <taxon>Sar</taxon>
        <taxon>Alveolata</taxon>
        <taxon>Ciliophora</taxon>
        <taxon>Intramacronucleata</taxon>
        <taxon>Spirotrichea</taxon>
        <taxon>Hypotrichia</taxon>
        <taxon>Euplotida</taxon>
        <taxon>Euplotidae</taxon>
        <taxon>Moneuplotes</taxon>
    </lineage>
</organism>
<evidence type="ECO:0000256" key="1">
    <source>
        <dbReference type="ARBA" id="ARBA00004123"/>
    </source>
</evidence>
<dbReference type="GO" id="GO:0003677">
    <property type="term" value="F:DNA binding"/>
    <property type="evidence" value="ECO:0007669"/>
    <property type="project" value="UniProtKB-KW"/>
</dbReference>
<keyword evidence="5" id="KW-0539">Nucleus</keyword>
<dbReference type="GO" id="GO:0003700">
    <property type="term" value="F:DNA-binding transcription factor activity"/>
    <property type="evidence" value="ECO:0007669"/>
    <property type="project" value="InterPro"/>
</dbReference>
<feature type="domain" description="AP2/ERF" evidence="7">
    <location>
        <begin position="153"/>
        <end position="221"/>
    </location>
</feature>
<keyword evidence="3" id="KW-0238">DNA-binding</keyword>
<keyword evidence="9" id="KW-1185">Reference proteome</keyword>
<comment type="subcellular location">
    <subcellularLocation>
        <location evidence="1">Nucleus</location>
    </subcellularLocation>
</comment>
<sequence>MEMKMNCFLPSSTLLPAWDYLLMLQCLETTYCSCSSAEDSLQNINHNGNNGKKSPQKLETPRSSSSIKAYEKEQDSEWALKAKAVRIPNSLLDSHVSYIEKDIPEQQEKVKSAKIISKRRSRSTKLDIRKRLIRLKKRILAKNILEFSHSVRKTRGASDKYLGRRSQYIGVTKNTTNWQALINVKGAKKYIGTFVHEVEAAKAYDLYSVAMKGKKASCNFTYTGKEMTKMISYFLTHGSIKPLE</sequence>
<proteinExistence type="predicted"/>
<name>A0AAD1XVE2_EUPCR</name>
<evidence type="ECO:0000256" key="2">
    <source>
        <dbReference type="ARBA" id="ARBA00023015"/>
    </source>
</evidence>
<dbReference type="InterPro" id="IPR016177">
    <property type="entry name" value="DNA-bd_dom_sf"/>
</dbReference>
<dbReference type="Gene3D" id="3.30.730.10">
    <property type="entry name" value="AP2/ERF domain"/>
    <property type="match status" value="1"/>
</dbReference>
<dbReference type="AlphaFoldDB" id="A0AAD1XVE2"/>
<dbReference type="InterPro" id="IPR036955">
    <property type="entry name" value="AP2/ERF_dom_sf"/>
</dbReference>
<dbReference type="SUPFAM" id="SSF54171">
    <property type="entry name" value="DNA-binding domain"/>
    <property type="match status" value="1"/>
</dbReference>
<dbReference type="InterPro" id="IPR001471">
    <property type="entry name" value="AP2/ERF_dom"/>
</dbReference>
<protein>
    <recommendedName>
        <fullName evidence="7">AP2/ERF domain-containing protein</fullName>
    </recommendedName>
</protein>
<evidence type="ECO:0000256" key="4">
    <source>
        <dbReference type="ARBA" id="ARBA00023163"/>
    </source>
</evidence>
<evidence type="ECO:0000313" key="8">
    <source>
        <dbReference type="EMBL" id="CAI2378955.1"/>
    </source>
</evidence>
<reference evidence="8" key="1">
    <citation type="submission" date="2023-07" db="EMBL/GenBank/DDBJ databases">
        <authorList>
            <consortium name="AG Swart"/>
            <person name="Singh M."/>
            <person name="Singh A."/>
            <person name="Seah K."/>
            <person name="Emmerich C."/>
        </authorList>
    </citation>
    <scope>NUCLEOTIDE SEQUENCE</scope>
    <source>
        <strain evidence="8">DP1</strain>
    </source>
</reference>
<keyword evidence="2" id="KW-0805">Transcription regulation</keyword>
<feature type="region of interest" description="Disordered" evidence="6">
    <location>
        <begin position="45"/>
        <end position="66"/>
    </location>
</feature>
<evidence type="ECO:0000256" key="3">
    <source>
        <dbReference type="ARBA" id="ARBA00023125"/>
    </source>
</evidence>